<feature type="chain" id="PRO_5015347348" evidence="5">
    <location>
        <begin position="26"/>
        <end position="544"/>
    </location>
</feature>
<evidence type="ECO:0000256" key="4">
    <source>
        <dbReference type="ARBA" id="ARBA00022729"/>
    </source>
</evidence>
<accession>A0A2R4MB91</accession>
<dbReference type="AlphaFoldDB" id="A0A2R4MB91"/>
<sequence length="544" mass="61241">MKFTTMLKMASATAIVAAMTSGAYADSHVHPETGEKLAADQTFTYRLLDGLPSLDPQLIEDVSGSEVARDLFEGLVNQDDKGNLVPGVAESWEASDGNTVYTFKLRDNAKWSNGDPVTAGDFVYAWRRLANPETASEYAWYMDLMSVENAGAVLAGEKDPSELGVEAVDDHTLRVKLAQPLPYFADMLVHTSTFPTHQATIEEHGDEWTRPENIVSNGAYVLTEWVLNERTVRERNEMYWNNEDTILDKVVTLVINDENVALTRYRAGELDRTEIPSGQYPSLKEEFPEEALVFPRLCNYYYTFNLSDKGPEAFEDVRVRKALSYAVDRKVITDQVLQAGQFQAYTFTPAATAGFEVPDVDFAGMTQADRDAKAKELLAEAGYGPDNPLQFDLLYNTSEGHKKIAVAVSQMWKQKLGVEATLSNMEWQTFLETRGNQDFELARGAWCGDYNEASTFLDLLTTPSGYNDGKYSNEEVDQLMTDAKTAANPQENYTRVEQILAEEMPVIPVYHYTRNMMLKANVENWPVENVQQNWYSRNLYKVAE</sequence>
<keyword evidence="3" id="KW-0813">Transport</keyword>
<proteinExistence type="inferred from homology"/>
<feature type="domain" description="Solute-binding protein family 5" evidence="6">
    <location>
        <begin position="84"/>
        <end position="467"/>
    </location>
</feature>
<dbReference type="SUPFAM" id="SSF53850">
    <property type="entry name" value="Periplasmic binding protein-like II"/>
    <property type="match status" value="1"/>
</dbReference>
<comment type="subcellular location">
    <subcellularLocation>
        <location evidence="1">Periplasm</location>
    </subcellularLocation>
</comment>
<dbReference type="Gene3D" id="3.40.190.10">
    <property type="entry name" value="Periplasmic binding protein-like II"/>
    <property type="match status" value="1"/>
</dbReference>
<evidence type="ECO:0000256" key="1">
    <source>
        <dbReference type="ARBA" id="ARBA00004418"/>
    </source>
</evidence>
<dbReference type="InterPro" id="IPR039424">
    <property type="entry name" value="SBP_5"/>
</dbReference>
<dbReference type="InterPro" id="IPR000914">
    <property type="entry name" value="SBP_5_dom"/>
</dbReference>
<dbReference type="PIRSF" id="PIRSF002741">
    <property type="entry name" value="MppA"/>
    <property type="match status" value="1"/>
</dbReference>
<dbReference type="GO" id="GO:0015833">
    <property type="term" value="P:peptide transport"/>
    <property type="evidence" value="ECO:0007669"/>
    <property type="project" value="TreeGrafter"/>
</dbReference>
<protein>
    <submittedName>
        <fullName evidence="7">Putative deoxycholate-binding periplasmic protein</fullName>
    </submittedName>
</protein>
<evidence type="ECO:0000256" key="5">
    <source>
        <dbReference type="SAM" id="SignalP"/>
    </source>
</evidence>
<gene>
    <name evidence="7" type="ORF">MXMO3_00740</name>
</gene>
<dbReference type="Proteomes" id="UP000258927">
    <property type="component" value="Chromosome"/>
</dbReference>
<dbReference type="GO" id="GO:0030288">
    <property type="term" value="C:outer membrane-bounded periplasmic space"/>
    <property type="evidence" value="ECO:0007669"/>
    <property type="project" value="TreeGrafter"/>
</dbReference>
<dbReference type="KEGG" id="mmyr:MXMO3_00740"/>
<evidence type="ECO:0000256" key="2">
    <source>
        <dbReference type="ARBA" id="ARBA00005695"/>
    </source>
</evidence>
<evidence type="ECO:0000256" key="3">
    <source>
        <dbReference type="ARBA" id="ARBA00022448"/>
    </source>
</evidence>
<dbReference type="FunFam" id="3.10.105.10:FF:000001">
    <property type="entry name" value="Oligopeptide ABC transporter, oligopeptide-binding protein"/>
    <property type="match status" value="1"/>
</dbReference>
<dbReference type="FunFam" id="3.90.76.10:FF:000001">
    <property type="entry name" value="Oligopeptide ABC transporter substrate-binding protein"/>
    <property type="match status" value="1"/>
</dbReference>
<dbReference type="EMBL" id="CP021330">
    <property type="protein sequence ID" value="AVX03272.1"/>
    <property type="molecule type" value="Genomic_DNA"/>
</dbReference>
<dbReference type="GO" id="GO:0043190">
    <property type="term" value="C:ATP-binding cassette (ABC) transporter complex"/>
    <property type="evidence" value="ECO:0007669"/>
    <property type="project" value="InterPro"/>
</dbReference>
<evidence type="ECO:0000313" key="8">
    <source>
        <dbReference type="Proteomes" id="UP000258927"/>
    </source>
</evidence>
<dbReference type="Gene3D" id="3.10.105.10">
    <property type="entry name" value="Dipeptide-binding Protein, Domain 3"/>
    <property type="match status" value="1"/>
</dbReference>
<dbReference type="InterPro" id="IPR023765">
    <property type="entry name" value="SBP_5_CS"/>
</dbReference>
<keyword evidence="8" id="KW-1185">Reference proteome</keyword>
<organism evidence="7 8">
    <name type="scientific">Maritalea myrionectae</name>
    <dbReference type="NCBI Taxonomy" id="454601"/>
    <lineage>
        <taxon>Bacteria</taxon>
        <taxon>Pseudomonadati</taxon>
        <taxon>Pseudomonadota</taxon>
        <taxon>Alphaproteobacteria</taxon>
        <taxon>Hyphomicrobiales</taxon>
        <taxon>Devosiaceae</taxon>
        <taxon>Maritalea</taxon>
    </lineage>
</organism>
<dbReference type="GO" id="GO:1904680">
    <property type="term" value="F:peptide transmembrane transporter activity"/>
    <property type="evidence" value="ECO:0007669"/>
    <property type="project" value="TreeGrafter"/>
</dbReference>
<keyword evidence="4 5" id="KW-0732">Signal</keyword>
<evidence type="ECO:0000259" key="6">
    <source>
        <dbReference type="Pfam" id="PF00496"/>
    </source>
</evidence>
<dbReference type="InterPro" id="IPR030678">
    <property type="entry name" value="Peptide/Ni-bd"/>
</dbReference>
<comment type="similarity">
    <text evidence="2">Belongs to the bacterial solute-binding protein 5 family.</text>
</comment>
<dbReference type="PANTHER" id="PTHR30290">
    <property type="entry name" value="PERIPLASMIC BINDING COMPONENT OF ABC TRANSPORTER"/>
    <property type="match status" value="1"/>
</dbReference>
<dbReference type="PROSITE" id="PS01040">
    <property type="entry name" value="SBP_BACTERIAL_5"/>
    <property type="match status" value="1"/>
</dbReference>
<name>A0A2R4MB91_9HYPH</name>
<evidence type="ECO:0000313" key="7">
    <source>
        <dbReference type="EMBL" id="AVX03272.1"/>
    </source>
</evidence>
<dbReference type="RefSeq" id="WP_117394981.1">
    <property type="nucleotide sequence ID" value="NZ_CP021330.1"/>
</dbReference>
<feature type="signal peptide" evidence="5">
    <location>
        <begin position="1"/>
        <end position="25"/>
    </location>
</feature>
<dbReference type="CDD" id="cd08504">
    <property type="entry name" value="PBP2_OppA"/>
    <property type="match status" value="1"/>
</dbReference>
<reference evidence="7 8" key="1">
    <citation type="submission" date="2017-05" db="EMBL/GenBank/DDBJ databases">
        <title>Genome Analysis of Maritalea myrionectae HL2708#5.</title>
        <authorList>
            <consortium name="Cotde Inc.-PKNU"/>
            <person name="Jang D."/>
            <person name="Oh H.-M."/>
        </authorList>
    </citation>
    <scope>NUCLEOTIDE SEQUENCE [LARGE SCALE GENOMIC DNA]</scope>
    <source>
        <strain evidence="7 8">HL2708#5</strain>
    </source>
</reference>
<dbReference type="PANTHER" id="PTHR30290:SF23">
    <property type="entry name" value="PERIPLASMIC MUREIN PEPTIDE-BINDING PROTEIN"/>
    <property type="match status" value="1"/>
</dbReference>
<dbReference type="Gene3D" id="3.90.76.10">
    <property type="entry name" value="Dipeptide-binding Protein, Domain 1"/>
    <property type="match status" value="1"/>
</dbReference>
<dbReference type="Pfam" id="PF00496">
    <property type="entry name" value="SBP_bac_5"/>
    <property type="match status" value="1"/>
</dbReference>
<dbReference type="STRING" id="1122213.GCA_000423365_02058"/>